<evidence type="ECO:0000256" key="1">
    <source>
        <dbReference type="ARBA" id="ARBA00009199"/>
    </source>
</evidence>
<dbReference type="PIRSF" id="PIRSF001221">
    <property type="entry name" value="Amidase_fungi"/>
    <property type="match status" value="1"/>
</dbReference>
<keyword evidence="5" id="KW-1185">Reference proteome</keyword>
<evidence type="ECO:0000256" key="2">
    <source>
        <dbReference type="ARBA" id="ARBA00022801"/>
    </source>
</evidence>
<gene>
    <name evidence="4" type="ORF">FJTKL_06606</name>
</gene>
<comment type="caution">
    <text evidence="4">The sequence shown here is derived from an EMBL/GenBank/DDBJ whole genome shotgun (WGS) entry which is preliminary data.</text>
</comment>
<proteinExistence type="inferred from homology"/>
<sequence>MTSPSTNGWQARGAEKRARCQSLIPKAWELPSALVQSLSHPLESSKNNLVELDIPRRSGLLTEKELKITEAYEVRGLLKALASGELTSLEVTVAFCKRAAIAQQLTSCLTEIFFEQAQERARHLDALRAKGEVIGPLHGLPISLKDSFQVRGTDATLGFIAYLDHGPSQENSYMVDTLLNLGAVLYCKTNIPQTLMTADSHNNVFGRALNPWNTSLTAGGSTGGEGALIAFRGSPLGVGTDVAGSVRIPALCCGLYGFRPTTCRTPYGKQAPIANPGLRNILPSAGPLANDIGALEIFLKSVINSRPALLDSTVADVPWRNVGPPKPKLRFGILAEDPLLPWHPPVKKAVSDTADLLRAQGHEIVPLTAQDCFTAASYDVATQLFSLDKTSAEILAKGGEPLVPSLVFIREAMKEVKFDRDFLPDTRAIKDGLERLAILNVKRYEIQDLWKKMWVARGLDAVIGPGAQTTAVEHDMYALAPYTCLFSFLDYPACVVPVGRVENPSPAESLVKRPGQTVPPYNPANLEGAPTAIQVITTTMRDEECLEIAKLIDTYVKAETRNGASASKL</sequence>
<accession>A0ABR4EVZ0</accession>
<organism evidence="4 5">
    <name type="scientific">Diaporthe vaccinii</name>
    <dbReference type="NCBI Taxonomy" id="105482"/>
    <lineage>
        <taxon>Eukaryota</taxon>
        <taxon>Fungi</taxon>
        <taxon>Dikarya</taxon>
        <taxon>Ascomycota</taxon>
        <taxon>Pezizomycotina</taxon>
        <taxon>Sordariomycetes</taxon>
        <taxon>Sordariomycetidae</taxon>
        <taxon>Diaporthales</taxon>
        <taxon>Diaporthaceae</taxon>
        <taxon>Diaporthe</taxon>
        <taxon>Diaporthe eres species complex</taxon>
    </lineage>
</organism>
<keyword evidence="2" id="KW-0378">Hydrolase</keyword>
<evidence type="ECO:0000259" key="3">
    <source>
        <dbReference type="Pfam" id="PF01425"/>
    </source>
</evidence>
<dbReference type="SUPFAM" id="SSF75304">
    <property type="entry name" value="Amidase signature (AS) enzymes"/>
    <property type="match status" value="1"/>
</dbReference>
<dbReference type="Gene3D" id="3.90.1300.10">
    <property type="entry name" value="Amidase signature (AS) domain"/>
    <property type="match status" value="1"/>
</dbReference>
<reference evidence="4 5" key="1">
    <citation type="submission" date="2024-03" db="EMBL/GenBank/DDBJ databases">
        <title>A high-quality draft genome sequence of Diaporthe vaccinii, a causative agent of upright dieback and viscid rot disease in cranberry plants.</title>
        <authorList>
            <person name="Sarrasin M."/>
            <person name="Lang B.F."/>
            <person name="Burger G."/>
        </authorList>
    </citation>
    <scope>NUCLEOTIDE SEQUENCE [LARGE SCALE GENOMIC DNA]</scope>
    <source>
        <strain evidence="4 5">IS7</strain>
    </source>
</reference>
<comment type="similarity">
    <text evidence="1">Belongs to the amidase family.</text>
</comment>
<dbReference type="Pfam" id="PF01425">
    <property type="entry name" value="Amidase"/>
    <property type="match status" value="1"/>
</dbReference>
<evidence type="ECO:0000313" key="4">
    <source>
        <dbReference type="EMBL" id="KAL2286605.1"/>
    </source>
</evidence>
<dbReference type="PANTHER" id="PTHR46072:SF3">
    <property type="entry name" value="AMIDASE"/>
    <property type="match status" value="1"/>
</dbReference>
<dbReference type="Proteomes" id="UP001600888">
    <property type="component" value="Unassembled WGS sequence"/>
</dbReference>
<dbReference type="InterPro" id="IPR023631">
    <property type="entry name" value="Amidase_dom"/>
</dbReference>
<dbReference type="PANTHER" id="PTHR46072">
    <property type="entry name" value="AMIDASE-RELATED-RELATED"/>
    <property type="match status" value="1"/>
</dbReference>
<dbReference type="EMBL" id="JBAWTH010000023">
    <property type="protein sequence ID" value="KAL2286605.1"/>
    <property type="molecule type" value="Genomic_DNA"/>
</dbReference>
<feature type="domain" description="Amidase" evidence="3">
    <location>
        <begin position="90"/>
        <end position="546"/>
    </location>
</feature>
<evidence type="ECO:0000313" key="5">
    <source>
        <dbReference type="Proteomes" id="UP001600888"/>
    </source>
</evidence>
<name>A0ABR4EVZ0_9PEZI</name>
<dbReference type="InterPro" id="IPR036928">
    <property type="entry name" value="AS_sf"/>
</dbReference>
<protein>
    <recommendedName>
        <fullName evidence="3">Amidase domain-containing protein</fullName>
    </recommendedName>
</protein>